<name>A0A4U2ZX91_9BACI</name>
<evidence type="ECO:0000313" key="1">
    <source>
        <dbReference type="EMBL" id="TKI79529.1"/>
    </source>
</evidence>
<reference evidence="1 2" key="1">
    <citation type="journal article" date="2019" name="Environ. Microbiol.">
        <title>An active ?-lactamase is a part of an orchestrated cell wall stress resistance network of Bacillus subtilis and related rhizosphere species.</title>
        <authorList>
            <person name="Bucher T."/>
            <person name="Keren-Paz A."/>
            <person name="Hausser J."/>
            <person name="Olender T."/>
            <person name="Cytryn E."/>
            <person name="Kolodkin-Gal I."/>
        </authorList>
    </citation>
    <scope>NUCLEOTIDE SEQUENCE [LARGE SCALE GENOMIC DNA]</scope>
    <source>
        <strain evidence="1 2">I5</strain>
    </source>
</reference>
<gene>
    <name evidence="1" type="ORF">FC699_35875</name>
</gene>
<feature type="non-terminal residue" evidence="1">
    <location>
        <position position="29"/>
    </location>
</feature>
<dbReference type="EMBL" id="SZON01003576">
    <property type="protein sequence ID" value="TKI79529.1"/>
    <property type="molecule type" value="Genomic_DNA"/>
</dbReference>
<organism evidence="1 2">
    <name type="scientific">Bacillus wiedmannii</name>
    <dbReference type="NCBI Taxonomy" id="1890302"/>
    <lineage>
        <taxon>Bacteria</taxon>
        <taxon>Bacillati</taxon>
        <taxon>Bacillota</taxon>
        <taxon>Bacilli</taxon>
        <taxon>Bacillales</taxon>
        <taxon>Bacillaceae</taxon>
        <taxon>Bacillus</taxon>
        <taxon>Bacillus cereus group</taxon>
    </lineage>
</organism>
<comment type="caution">
    <text evidence="1">The sequence shown here is derived from an EMBL/GenBank/DDBJ whole genome shotgun (WGS) entry which is preliminary data.</text>
</comment>
<accession>A0A4U2ZX91</accession>
<dbReference type="AlphaFoldDB" id="A0A4U2ZX91"/>
<sequence length="29" mass="3137">MENKTLGILLDVVGELFSDEISIAVSNTK</sequence>
<protein>
    <submittedName>
        <fullName evidence="1">LytTR family transcriptional regulator</fullName>
    </submittedName>
</protein>
<proteinExistence type="predicted"/>
<dbReference type="Proteomes" id="UP000305222">
    <property type="component" value="Unassembled WGS sequence"/>
</dbReference>
<evidence type="ECO:0000313" key="2">
    <source>
        <dbReference type="Proteomes" id="UP000305222"/>
    </source>
</evidence>